<accession>E6VWT4</accession>
<dbReference type="RefSeq" id="WP_013515602.1">
    <property type="nucleotide sequence ID" value="NC_014844.1"/>
</dbReference>
<dbReference type="Proteomes" id="UP000002191">
    <property type="component" value="Chromosome"/>
</dbReference>
<keyword evidence="2" id="KW-0732">Signal</keyword>
<reference evidence="4" key="1">
    <citation type="submission" date="2010-12" db="EMBL/GenBank/DDBJ databases">
        <title>Complete sequence of Desulfovibrio aespoeensis Aspo-2.</title>
        <authorList>
            <consortium name="US DOE Joint Genome Institute"/>
            <person name="Lucas S."/>
            <person name="Copeland A."/>
            <person name="Lapidus A."/>
            <person name="Cheng J.-F."/>
            <person name="Goodwin L."/>
            <person name="Pitluck S."/>
            <person name="Chertkov O."/>
            <person name="Misra M."/>
            <person name="Detter J.C."/>
            <person name="Han C."/>
            <person name="Tapia R."/>
            <person name="Land M."/>
            <person name="Hauser L."/>
            <person name="Kyrpides N."/>
            <person name="Ivanova N."/>
            <person name="Ovchinnikova G."/>
            <person name="Pedersen K."/>
            <person name="Jagevall S."/>
            <person name="Hazen T."/>
            <person name="Woyke T."/>
        </authorList>
    </citation>
    <scope>NUCLEOTIDE SEQUENCE [LARGE SCALE GENOMIC DNA]</scope>
    <source>
        <strain evidence="4">ATCC 700646 / DSM 10631 / Aspo-2</strain>
    </source>
</reference>
<reference evidence="3 4" key="2">
    <citation type="journal article" date="2014" name="Genome Announc.">
        <title>Complete Genome Sequence of the Subsurface, Mesophilic Sulfate-Reducing Bacterium Desulfovibrio aespoeensis Aspo-2.</title>
        <authorList>
            <person name="Pedersen K."/>
            <person name="Bengtsson A."/>
            <person name="Edlund J."/>
            <person name="Rabe L."/>
            <person name="Hazen T."/>
            <person name="Chakraborty R."/>
            <person name="Goodwin L."/>
            <person name="Shapiro N."/>
        </authorList>
    </citation>
    <scope>NUCLEOTIDE SEQUENCE [LARGE SCALE GENOMIC DNA]</scope>
    <source>
        <strain evidence="4">ATCC 700646 / DSM 10631 / Aspo-2</strain>
    </source>
</reference>
<evidence type="ECO:0000313" key="3">
    <source>
        <dbReference type="EMBL" id="ADU63696.1"/>
    </source>
</evidence>
<proteinExistence type="predicted"/>
<dbReference type="AlphaFoldDB" id="E6VWT4"/>
<evidence type="ECO:0000256" key="1">
    <source>
        <dbReference type="SAM" id="MobiDB-lite"/>
    </source>
</evidence>
<keyword evidence="4" id="KW-1185">Reference proteome</keyword>
<feature type="signal peptide" evidence="2">
    <location>
        <begin position="1"/>
        <end position="24"/>
    </location>
</feature>
<sequence precursor="true">MPRHACIILCAALLLATLAQKVTAEEQPDESVRVQGLVVSSRNGLVINDGTRDYLLLGVDDIGIEGRVCVIVGTPVQWLGRAAIRVREVISLPDERQPRDPIGTGPLAPAPCARQGVPFNLSTAPAA</sequence>
<evidence type="ECO:0000256" key="2">
    <source>
        <dbReference type="SAM" id="SignalP"/>
    </source>
</evidence>
<dbReference type="HOGENOM" id="CLU_1966976_0_0_7"/>
<feature type="chain" id="PRO_5003211176" evidence="2">
    <location>
        <begin position="25"/>
        <end position="127"/>
    </location>
</feature>
<dbReference type="EMBL" id="CP002431">
    <property type="protein sequence ID" value="ADU63696.1"/>
    <property type="molecule type" value="Genomic_DNA"/>
</dbReference>
<evidence type="ECO:0000313" key="4">
    <source>
        <dbReference type="Proteomes" id="UP000002191"/>
    </source>
</evidence>
<protein>
    <submittedName>
        <fullName evidence="3">Uncharacterized protein</fullName>
    </submittedName>
</protein>
<gene>
    <name evidence="3" type="ordered locus">Daes_2700</name>
</gene>
<name>E6VWT4_PSEA9</name>
<dbReference type="STRING" id="643562.Daes_2700"/>
<dbReference type="OrthoDB" id="5465264at2"/>
<feature type="region of interest" description="Disordered" evidence="1">
    <location>
        <begin position="95"/>
        <end position="114"/>
    </location>
</feature>
<dbReference type="KEGG" id="das:Daes_2700"/>
<organism evidence="3 4">
    <name type="scientific">Pseudodesulfovibrio aespoeensis (strain ATCC 700646 / DSM 10631 / Aspo-2)</name>
    <name type="common">Desulfovibrio aespoeensis</name>
    <dbReference type="NCBI Taxonomy" id="643562"/>
    <lineage>
        <taxon>Bacteria</taxon>
        <taxon>Pseudomonadati</taxon>
        <taxon>Thermodesulfobacteriota</taxon>
        <taxon>Desulfovibrionia</taxon>
        <taxon>Desulfovibrionales</taxon>
        <taxon>Desulfovibrionaceae</taxon>
    </lineage>
</organism>